<comment type="caution">
    <text evidence="1">The sequence shown here is derived from an EMBL/GenBank/DDBJ whole genome shotgun (WGS) entry which is preliminary data.</text>
</comment>
<dbReference type="AlphaFoldDB" id="A0A834TW02"/>
<reference evidence="1" key="1">
    <citation type="submission" date="2020-09" db="EMBL/GenBank/DDBJ databases">
        <title>Genome-Enabled Discovery of Anthraquinone Biosynthesis in Senna tora.</title>
        <authorList>
            <person name="Kang S.-H."/>
            <person name="Pandey R.P."/>
            <person name="Lee C.-M."/>
            <person name="Sim J.-S."/>
            <person name="Jeong J.-T."/>
            <person name="Choi B.-S."/>
            <person name="Jung M."/>
            <person name="Ginzburg D."/>
            <person name="Zhao K."/>
            <person name="Won S.Y."/>
            <person name="Oh T.-J."/>
            <person name="Yu Y."/>
            <person name="Kim N.-H."/>
            <person name="Lee O.R."/>
            <person name="Lee T.-H."/>
            <person name="Bashyal P."/>
            <person name="Kim T.-S."/>
            <person name="Lee W.-H."/>
            <person name="Kawkins C."/>
            <person name="Kim C.-K."/>
            <person name="Kim J.S."/>
            <person name="Ahn B.O."/>
            <person name="Rhee S.Y."/>
            <person name="Sohng J.K."/>
        </authorList>
    </citation>
    <scope>NUCLEOTIDE SEQUENCE</scope>
    <source>
        <tissue evidence="1">Leaf</tissue>
    </source>
</reference>
<protein>
    <submittedName>
        <fullName evidence="1">Retrovirus-related Pol polyprotein</fullName>
    </submittedName>
</protein>
<keyword evidence="2" id="KW-1185">Reference proteome</keyword>
<accession>A0A834TW02</accession>
<proteinExistence type="predicted"/>
<gene>
    <name evidence="1" type="ORF">G2W53_020103</name>
</gene>
<sequence length="360" mass="39964">MELDQDPISNIVLNVFPFCISYSFHPFLSFEQVCLSASCLVFTTVPSYCRVMESVQYELPQRLICWNIGLAIKHHHSLLHCVRSRAMNSLWCAFPLTSSLTLERASAVVEATASLFDSFLLKKATGCPSWLNTAPIPVLDASVSTTNCLEKSGRARTSALVMRVFSCLKASSAASFQANWFFFRSSLLWFFEDFSKLLQYWHNSLGHRISLKCSLQNGFSFQPNHSSIPQKPHGQFPSQHCLLHHPCLLAPLQASLAHQILPSQLTNNTLLDNYDPFVTELLLEAWELPCGFAKLLELLTVVSLTLELTTLDLGTTNDPVGTTTDGDFATTVPAGLLVLITSDSRLAILRSIVNSRLPPV</sequence>
<organism evidence="1 2">
    <name type="scientific">Senna tora</name>
    <dbReference type="NCBI Taxonomy" id="362788"/>
    <lineage>
        <taxon>Eukaryota</taxon>
        <taxon>Viridiplantae</taxon>
        <taxon>Streptophyta</taxon>
        <taxon>Embryophyta</taxon>
        <taxon>Tracheophyta</taxon>
        <taxon>Spermatophyta</taxon>
        <taxon>Magnoliopsida</taxon>
        <taxon>eudicotyledons</taxon>
        <taxon>Gunneridae</taxon>
        <taxon>Pentapetalae</taxon>
        <taxon>rosids</taxon>
        <taxon>fabids</taxon>
        <taxon>Fabales</taxon>
        <taxon>Fabaceae</taxon>
        <taxon>Caesalpinioideae</taxon>
        <taxon>Cassia clade</taxon>
        <taxon>Senna</taxon>
    </lineage>
</organism>
<dbReference type="OrthoDB" id="10580437at2759"/>
<evidence type="ECO:0000313" key="1">
    <source>
        <dbReference type="EMBL" id="KAF7828939.1"/>
    </source>
</evidence>
<dbReference type="Proteomes" id="UP000634136">
    <property type="component" value="Unassembled WGS sequence"/>
</dbReference>
<name>A0A834TW02_9FABA</name>
<dbReference type="EMBL" id="JAAIUW010000006">
    <property type="protein sequence ID" value="KAF7828939.1"/>
    <property type="molecule type" value="Genomic_DNA"/>
</dbReference>
<evidence type="ECO:0000313" key="2">
    <source>
        <dbReference type="Proteomes" id="UP000634136"/>
    </source>
</evidence>